<keyword evidence="4 6" id="KW-0472">Membrane</keyword>
<dbReference type="GO" id="GO:0016020">
    <property type="term" value="C:membrane"/>
    <property type="evidence" value="ECO:0007669"/>
    <property type="project" value="UniProtKB-SubCell"/>
</dbReference>
<name>A0AAN7SWR2_9EURO</name>
<dbReference type="AlphaFoldDB" id="A0AAN7SWR2"/>
<organism evidence="7 8">
    <name type="scientific">Lithohypha guttulata</name>
    <dbReference type="NCBI Taxonomy" id="1690604"/>
    <lineage>
        <taxon>Eukaryota</taxon>
        <taxon>Fungi</taxon>
        <taxon>Dikarya</taxon>
        <taxon>Ascomycota</taxon>
        <taxon>Pezizomycotina</taxon>
        <taxon>Eurotiomycetes</taxon>
        <taxon>Chaetothyriomycetidae</taxon>
        <taxon>Chaetothyriales</taxon>
        <taxon>Trichomeriaceae</taxon>
        <taxon>Lithohypha</taxon>
    </lineage>
</organism>
<feature type="transmembrane region" description="Helical" evidence="6">
    <location>
        <begin position="84"/>
        <end position="105"/>
    </location>
</feature>
<feature type="compositionally biased region" description="Low complexity" evidence="5">
    <location>
        <begin position="53"/>
        <end position="65"/>
    </location>
</feature>
<gene>
    <name evidence="7" type="ORF">LTR05_006928</name>
</gene>
<evidence type="ECO:0000256" key="1">
    <source>
        <dbReference type="ARBA" id="ARBA00004167"/>
    </source>
</evidence>
<dbReference type="EMBL" id="JAVRRJ010000007">
    <property type="protein sequence ID" value="KAK5083046.1"/>
    <property type="molecule type" value="Genomic_DNA"/>
</dbReference>
<reference evidence="7 8" key="1">
    <citation type="submission" date="2023-08" db="EMBL/GenBank/DDBJ databases">
        <title>Black Yeasts Isolated from many extreme environments.</title>
        <authorList>
            <person name="Coleine C."/>
            <person name="Stajich J.E."/>
            <person name="Selbmann L."/>
        </authorList>
    </citation>
    <scope>NUCLEOTIDE SEQUENCE [LARGE SCALE GENOMIC DNA]</scope>
    <source>
        <strain evidence="7 8">CCFEE 5910</strain>
    </source>
</reference>
<dbReference type="InterPro" id="IPR051694">
    <property type="entry name" value="Immunoregulatory_rcpt-like"/>
</dbReference>
<feature type="compositionally biased region" description="Basic residues" evidence="5">
    <location>
        <begin position="245"/>
        <end position="254"/>
    </location>
</feature>
<keyword evidence="3 6" id="KW-1133">Transmembrane helix</keyword>
<sequence>MAAIITTGSSQPIVTITPTSTSNSSAFPTLSADRTSSSITISTSITSASTTSSTSTIATSAPIPSGSNSNDSAPPSGLSTAAKAGTAIGAFLIILIGTFIVLFCIRHRRRKRDSNSYSRPDDSTFLPYEKGVDISNSHAKPELHGFFAAATQQGGTDTLHGKPELAAETYPTSPQNGSRTENAHLLSTEMSTQSDSSRSQQGHMHNHSSRNNGNNELATDSTAPPPPDEININVLKAQERELAHRMKSTKKYKD</sequence>
<comment type="subcellular location">
    <subcellularLocation>
        <location evidence="1">Membrane</location>
        <topology evidence="1">Single-pass membrane protein</topology>
    </subcellularLocation>
</comment>
<evidence type="ECO:0000256" key="6">
    <source>
        <dbReference type="SAM" id="Phobius"/>
    </source>
</evidence>
<feature type="compositionally biased region" description="Polar residues" evidence="5">
    <location>
        <begin position="188"/>
        <end position="222"/>
    </location>
</feature>
<feature type="region of interest" description="Disordered" evidence="5">
    <location>
        <begin position="53"/>
        <end position="79"/>
    </location>
</feature>
<keyword evidence="2 6" id="KW-0812">Transmembrane</keyword>
<feature type="compositionally biased region" description="Polar residues" evidence="5">
    <location>
        <begin position="66"/>
        <end position="79"/>
    </location>
</feature>
<dbReference type="CDD" id="cd12087">
    <property type="entry name" value="TM_EGFR-like"/>
    <property type="match status" value="1"/>
</dbReference>
<dbReference type="PANTHER" id="PTHR15549">
    <property type="entry name" value="PAIRED IMMUNOGLOBULIN-LIKE TYPE 2 RECEPTOR"/>
    <property type="match status" value="1"/>
</dbReference>
<protein>
    <submittedName>
        <fullName evidence="7">Uncharacterized protein</fullName>
    </submittedName>
</protein>
<evidence type="ECO:0000256" key="2">
    <source>
        <dbReference type="ARBA" id="ARBA00022692"/>
    </source>
</evidence>
<evidence type="ECO:0000313" key="7">
    <source>
        <dbReference type="EMBL" id="KAK5083046.1"/>
    </source>
</evidence>
<evidence type="ECO:0000256" key="4">
    <source>
        <dbReference type="ARBA" id="ARBA00023136"/>
    </source>
</evidence>
<comment type="caution">
    <text evidence="7">The sequence shown here is derived from an EMBL/GenBank/DDBJ whole genome shotgun (WGS) entry which is preliminary data.</text>
</comment>
<keyword evidence="8" id="KW-1185">Reference proteome</keyword>
<evidence type="ECO:0000256" key="5">
    <source>
        <dbReference type="SAM" id="MobiDB-lite"/>
    </source>
</evidence>
<dbReference type="GO" id="GO:0071944">
    <property type="term" value="C:cell periphery"/>
    <property type="evidence" value="ECO:0007669"/>
    <property type="project" value="UniProtKB-ARBA"/>
</dbReference>
<dbReference type="Proteomes" id="UP001309876">
    <property type="component" value="Unassembled WGS sequence"/>
</dbReference>
<evidence type="ECO:0000313" key="8">
    <source>
        <dbReference type="Proteomes" id="UP001309876"/>
    </source>
</evidence>
<feature type="region of interest" description="Disordered" evidence="5">
    <location>
        <begin position="187"/>
        <end position="254"/>
    </location>
</feature>
<accession>A0AAN7SWR2</accession>
<evidence type="ECO:0000256" key="3">
    <source>
        <dbReference type="ARBA" id="ARBA00022989"/>
    </source>
</evidence>
<proteinExistence type="predicted"/>